<keyword evidence="4" id="KW-0677">Repeat</keyword>
<dbReference type="Pfam" id="PF00400">
    <property type="entry name" value="WD40"/>
    <property type="match status" value="4"/>
</dbReference>
<dbReference type="GO" id="GO:0071013">
    <property type="term" value="C:catalytic step 2 spliceosome"/>
    <property type="evidence" value="ECO:0007669"/>
    <property type="project" value="TreeGrafter"/>
</dbReference>
<evidence type="ECO:0000256" key="5">
    <source>
        <dbReference type="ARBA" id="ARBA00038145"/>
    </source>
</evidence>
<dbReference type="InterPro" id="IPR036322">
    <property type="entry name" value="WD40_repeat_dom_sf"/>
</dbReference>
<name>A0A8H7D7L1_9AGAR</name>
<dbReference type="InterPro" id="IPR015943">
    <property type="entry name" value="WD40/YVTN_repeat-like_dom_sf"/>
</dbReference>
<evidence type="ECO:0000256" key="2">
    <source>
        <dbReference type="ARBA" id="ARBA00022490"/>
    </source>
</evidence>
<proteinExistence type="inferred from homology"/>
<keyword evidence="2" id="KW-0963">Cytoplasm</keyword>
<evidence type="ECO:0000256" key="6">
    <source>
        <dbReference type="PROSITE-ProRule" id="PRU00221"/>
    </source>
</evidence>
<gene>
    <name evidence="8" type="ORF">MVEN_00522500</name>
</gene>
<feature type="region of interest" description="Disordered" evidence="7">
    <location>
        <begin position="1"/>
        <end position="20"/>
    </location>
</feature>
<dbReference type="OrthoDB" id="1068471at2759"/>
<comment type="subcellular location">
    <subcellularLocation>
        <location evidence="1">Cytoplasm</location>
    </subcellularLocation>
</comment>
<keyword evidence="9" id="KW-1185">Reference proteome</keyword>
<dbReference type="InterPro" id="IPR020472">
    <property type="entry name" value="WD40_PAC1"/>
</dbReference>
<evidence type="ECO:0000256" key="3">
    <source>
        <dbReference type="ARBA" id="ARBA00022574"/>
    </source>
</evidence>
<dbReference type="PANTHER" id="PTHR22842:SF3">
    <property type="entry name" value="WD REPEAT DOMAIN-CONTAINING PROTEIN 83"/>
    <property type="match status" value="1"/>
</dbReference>
<feature type="repeat" description="WD" evidence="6">
    <location>
        <begin position="22"/>
        <end position="64"/>
    </location>
</feature>
<protein>
    <submittedName>
        <fullName evidence="8">WD repeat domain-containing protein 83</fullName>
    </submittedName>
</protein>
<dbReference type="GO" id="GO:0005737">
    <property type="term" value="C:cytoplasm"/>
    <property type="evidence" value="ECO:0007669"/>
    <property type="project" value="UniProtKB-SubCell"/>
</dbReference>
<dbReference type="EMBL" id="JACAZI010000004">
    <property type="protein sequence ID" value="KAF7361783.1"/>
    <property type="molecule type" value="Genomic_DNA"/>
</dbReference>
<dbReference type="SMART" id="SM00320">
    <property type="entry name" value="WD40"/>
    <property type="match status" value="7"/>
</dbReference>
<sequence length="336" mass="37191">MSPSRGAERGPEPLPRHLHTTLSAHKGPVNVARYAKGAAKYILTGGQDRTVKLWNSNLGTEVKTFAAHGYEVLSISVSHDNAQFASSGGDRSVFVWDVATAVTTRRLAGHMGKIHVVEFNEDASVLASGSFDSTVRLWDLRAQNRQAIQVLEEARDAVQTLHVGSTYITTGSLDGHVRTYDLRKGELRSDFMGYPVTAVVPTQDSQTLLVTTLDSHIRLMDMTNGKLLNDFTGHMNNEYRCRACFGHGEASVVCGDEKGTVWAWDLLDVRFALYLPVSVVLTRPRLNHSNRTHRRKCTIKLSLGLNIIQSRKGEMFTASADGTVKIWRQAETEQPM</sequence>
<dbReference type="Proteomes" id="UP000620124">
    <property type="component" value="Unassembled WGS sequence"/>
</dbReference>
<reference evidence="8" key="1">
    <citation type="submission" date="2020-05" db="EMBL/GenBank/DDBJ databases">
        <title>Mycena genomes resolve the evolution of fungal bioluminescence.</title>
        <authorList>
            <person name="Tsai I.J."/>
        </authorList>
    </citation>
    <scope>NUCLEOTIDE SEQUENCE</scope>
    <source>
        <strain evidence="8">CCC161011</strain>
    </source>
</reference>
<dbReference type="PROSITE" id="PS00678">
    <property type="entry name" value="WD_REPEATS_1"/>
    <property type="match status" value="1"/>
</dbReference>
<dbReference type="InterPro" id="IPR019775">
    <property type="entry name" value="WD40_repeat_CS"/>
</dbReference>
<accession>A0A8H7D7L1</accession>
<comment type="caution">
    <text evidence="8">The sequence shown here is derived from an EMBL/GenBank/DDBJ whole genome shotgun (WGS) entry which is preliminary data.</text>
</comment>
<dbReference type="Gene3D" id="2.130.10.10">
    <property type="entry name" value="YVTN repeat-like/Quinoprotein amine dehydrogenase"/>
    <property type="match status" value="1"/>
</dbReference>
<dbReference type="PROSITE" id="PS50294">
    <property type="entry name" value="WD_REPEATS_REGION"/>
    <property type="match status" value="3"/>
</dbReference>
<evidence type="ECO:0000256" key="7">
    <source>
        <dbReference type="SAM" id="MobiDB-lite"/>
    </source>
</evidence>
<dbReference type="PRINTS" id="PR00320">
    <property type="entry name" value="GPROTEINBRPT"/>
</dbReference>
<comment type="similarity">
    <text evidence="5">Belongs to the WD repeat MORG1 family.</text>
</comment>
<dbReference type="PROSITE" id="PS50082">
    <property type="entry name" value="WD_REPEATS_2"/>
    <property type="match status" value="3"/>
</dbReference>
<evidence type="ECO:0000313" key="8">
    <source>
        <dbReference type="EMBL" id="KAF7361783.1"/>
    </source>
</evidence>
<dbReference type="AlphaFoldDB" id="A0A8H7D7L1"/>
<keyword evidence="3 6" id="KW-0853">WD repeat</keyword>
<dbReference type="GO" id="GO:0000398">
    <property type="term" value="P:mRNA splicing, via spliceosome"/>
    <property type="evidence" value="ECO:0007669"/>
    <property type="project" value="TreeGrafter"/>
</dbReference>
<evidence type="ECO:0000256" key="4">
    <source>
        <dbReference type="ARBA" id="ARBA00022737"/>
    </source>
</evidence>
<dbReference type="CDD" id="cd00200">
    <property type="entry name" value="WD40"/>
    <property type="match status" value="1"/>
</dbReference>
<dbReference type="SUPFAM" id="SSF50978">
    <property type="entry name" value="WD40 repeat-like"/>
    <property type="match status" value="1"/>
</dbReference>
<feature type="compositionally biased region" description="Basic and acidic residues" evidence="7">
    <location>
        <begin position="1"/>
        <end position="15"/>
    </location>
</feature>
<evidence type="ECO:0000256" key="1">
    <source>
        <dbReference type="ARBA" id="ARBA00004496"/>
    </source>
</evidence>
<dbReference type="PANTHER" id="PTHR22842">
    <property type="entry name" value="WD40 REPEAT PROTEIN"/>
    <property type="match status" value="1"/>
</dbReference>
<organism evidence="8 9">
    <name type="scientific">Mycena venus</name>
    <dbReference type="NCBI Taxonomy" id="2733690"/>
    <lineage>
        <taxon>Eukaryota</taxon>
        <taxon>Fungi</taxon>
        <taxon>Dikarya</taxon>
        <taxon>Basidiomycota</taxon>
        <taxon>Agaricomycotina</taxon>
        <taxon>Agaricomycetes</taxon>
        <taxon>Agaricomycetidae</taxon>
        <taxon>Agaricales</taxon>
        <taxon>Marasmiineae</taxon>
        <taxon>Mycenaceae</taxon>
        <taxon>Mycena</taxon>
    </lineage>
</organism>
<feature type="repeat" description="WD" evidence="6">
    <location>
        <begin position="107"/>
        <end position="148"/>
    </location>
</feature>
<evidence type="ECO:0000313" key="9">
    <source>
        <dbReference type="Proteomes" id="UP000620124"/>
    </source>
</evidence>
<feature type="repeat" description="WD" evidence="6">
    <location>
        <begin position="65"/>
        <end position="106"/>
    </location>
</feature>
<dbReference type="InterPro" id="IPR001680">
    <property type="entry name" value="WD40_rpt"/>
</dbReference>
<dbReference type="InterPro" id="IPR051980">
    <property type="entry name" value="WD_repeat_MORG1"/>
</dbReference>